<dbReference type="Gene3D" id="3.40.50.2300">
    <property type="match status" value="1"/>
</dbReference>
<gene>
    <name evidence="4" type="ORF">GGR17_000270</name>
</gene>
<evidence type="ECO:0000256" key="1">
    <source>
        <dbReference type="ARBA" id="ARBA00022553"/>
    </source>
</evidence>
<protein>
    <submittedName>
        <fullName evidence="4">CheY-like chemotaxis protein</fullName>
    </submittedName>
</protein>
<comment type="caution">
    <text evidence="4">The sequence shown here is derived from an EMBL/GenBank/DDBJ whole genome shotgun (WGS) entry which is preliminary data.</text>
</comment>
<dbReference type="SMART" id="SM00448">
    <property type="entry name" value="REC"/>
    <property type="match status" value="1"/>
</dbReference>
<organism evidence="4 5">
    <name type="scientific">Actibacterium naphthalenivorans</name>
    <dbReference type="NCBI Taxonomy" id="1614693"/>
    <lineage>
        <taxon>Bacteria</taxon>
        <taxon>Pseudomonadati</taxon>
        <taxon>Pseudomonadota</taxon>
        <taxon>Alphaproteobacteria</taxon>
        <taxon>Rhodobacterales</taxon>
        <taxon>Roseobacteraceae</taxon>
        <taxon>Actibacterium</taxon>
    </lineage>
</organism>
<dbReference type="AlphaFoldDB" id="A0A840CAV1"/>
<dbReference type="InterPro" id="IPR011006">
    <property type="entry name" value="CheY-like_superfamily"/>
</dbReference>
<evidence type="ECO:0000256" key="2">
    <source>
        <dbReference type="PROSITE-ProRule" id="PRU00169"/>
    </source>
</evidence>
<name>A0A840CAV1_9RHOB</name>
<sequence>MSQLEKILHVDDDTDIQFIVKMSLETVGGFTVEQCSSGHEALACAAGFQPDLVLLDLMMPVMDGEETFQELRKLDGLQDTPVIFVTAKAHDASVKDLISKGALDVVTKPFDPMTLPDIIREAWEKA</sequence>
<dbReference type="Proteomes" id="UP000585681">
    <property type="component" value="Unassembled WGS sequence"/>
</dbReference>
<accession>A0A840CAV1</accession>
<feature type="modified residue" description="4-aspartylphosphate" evidence="2">
    <location>
        <position position="56"/>
    </location>
</feature>
<dbReference type="Pfam" id="PF00072">
    <property type="entry name" value="Response_reg"/>
    <property type="match status" value="1"/>
</dbReference>
<dbReference type="RefSeq" id="WP_037204589.1">
    <property type="nucleotide sequence ID" value="NZ_JACIEQ010000001.1"/>
</dbReference>
<dbReference type="InterPro" id="IPR050595">
    <property type="entry name" value="Bact_response_regulator"/>
</dbReference>
<dbReference type="InterPro" id="IPR001789">
    <property type="entry name" value="Sig_transdc_resp-reg_receiver"/>
</dbReference>
<feature type="domain" description="Response regulatory" evidence="3">
    <location>
        <begin position="6"/>
        <end position="123"/>
    </location>
</feature>
<dbReference type="GO" id="GO:0000160">
    <property type="term" value="P:phosphorelay signal transduction system"/>
    <property type="evidence" value="ECO:0007669"/>
    <property type="project" value="InterPro"/>
</dbReference>
<dbReference type="PANTHER" id="PTHR44591:SF3">
    <property type="entry name" value="RESPONSE REGULATORY DOMAIN-CONTAINING PROTEIN"/>
    <property type="match status" value="1"/>
</dbReference>
<keyword evidence="5" id="KW-1185">Reference proteome</keyword>
<dbReference type="EMBL" id="JACIEQ010000001">
    <property type="protein sequence ID" value="MBB4020479.1"/>
    <property type="molecule type" value="Genomic_DNA"/>
</dbReference>
<reference evidence="4" key="1">
    <citation type="submission" date="2020-08" db="EMBL/GenBank/DDBJ databases">
        <title>Genomic Encyclopedia of Type Strains, Phase IV (KMG-IV): sequencing the most valuable type-strain genomes for metagenomic binning, comparative biology and taxonomic classification.</title>
        <authorList>
            <person name="Goeker M."/>
        </authorList>
    </citation>
    <scope>NUCLEOTIDE SEQUENCE [LARGE SCALE GENOMIC DNA]</scope>
    <source>
        <strain evidence="4">DSM 105040</strain>
    </source>
</reference>
<proteinExistence type="predicted"/>
<evidence type="ECO:0000259" key="3">
    <source>
        <dbReference type="PROSITE" id="PS50110"/>
    </source>
</evidence>
<dbReference type="PANTHER" id="PTHR44591">
    <property type="entry name" value="STRESS RESPONSE REGULATOR PROTEIN 1"/>
    <property type="match status" value="1"/>
</dbReference>
<evidence type="ECO:0000313" key="4">
    <source>
        <dbReference type="EMBL" id="MBB4020479.1"/>
    </source>
</evidence>
<evidence type="ECO:0000313" key="5">
    <source>
        <dbReference type="Proteomes" id="UP000585681"/>
    </source>
</evidence>
<dbReference type="SUPFAM" id="SSF52172">
    <property type="entry name" value="CheY-like"/>
    <property type="match status" value="1"/>
</dbReference>
<dbReference type="PROSITE" id="PS50110">
    <property type="entry name" value="RESPONSE_REGULATORY"/>
    <property type="match status" value="1"/>
</dbReference>
<keyword evidence="1 2" id="KW-0597">Phosphoprotein</keyword>